<accession>D7CSW6</accession>
<keyword evidence="2" id="KW-0732">Signal</keyword>
<dbReference type="InterPro" id="IPR013320">
    <property type="entry name" value="ConA-like_dom_sf"/>
</dbReference>
<dbReference type="KEGG" id="tra:Trad_0597"/>
<dbReference type="AlphaFoldDB" id="D7CSW6"/>
<dbReference type="OrthoDB" id="9787527at2"/>
<evidence type="ECO:0000313" key="5">
    <source>
        <dbReference type="Proteomes" id="UP000000379"/>
    </source>
</evidence>
<name>D7CSW6_TRURR</name>
<evidence type="ECO:0000313" key="4">
    <source>
        <dbReference type="EMBL" id="ADI13733.1"/>
    </source>
</evidence>
<dbReference type="SUPFAM" id="SSF49899">
    <property type="entry name" value="Concanavalin A-like lectins/glucanases"/>
    <property type="match status" value="1"/>
</dbReference>
<evidence type="ECO:0000256" key="1">
    <source>
        <dbReference type="SAM" id="MobiDB-lite"/>
    </source>
</evidence>
<evidence type="ECO:0000256" key="2">
    <source>
        <dbReference type="SAM" id="SignalP"/>
    </source>
</evidence>
<sequence length="289" mass="30769">MTDNRVTRTLLALALPTLLLAACATEPAAPAEPTPPPGDESPQPPPGDGPGDEPGDEPGADAPDAAEWVPVFADGLEGWTPRIRNAAPGEDPGGIFRVEDGVLHVLEVPASARDLGYLRSEASYSHFRLRFEYAWGEADFSGPDEGRISGVFYLADDVGGNWPRSAELDIQEGVTGDLWLLSGVSVDTTVEDASATPLVYSAGGEAVTTPPGNFVQVVRSATLQNDEGWTQVELVVTPEEIVHLVEGQEVVRASNPTLEGSPRTEGFIAFQARNTGVRYRNVELLVLED</sequence>
<feature type="chain" id="PRO_5003094414" description="3-keto-alpha-glucoside-1,2-lyase/3-keto-2-hydroxy-glucal hydratase domain-containing protein" evidence="2">
    <location>
        <begin position="22"/>
        <end position="289"/>
    </location>
</feature>
<dbReference type="EMBL" id="CP002049">
    <property type="protein sequence ID" value="ADI13733.1"/>
    <property type="molecule type" value="Genomic_DNA"/>
</dbReference>
<dbReference type="HOGENOM" id="CLU_962917_0_0_0"/>
<gene>
    <name evidence="4" type="ordered locus">Trad_0597</name>
</gene>
<organism evidence="4 5">
    <name type="scientific">Truepera radiovictrix (strain DSM 17093 / CIP 108686 / LMG 22925 / RQ-24)</name>
    <dbReference type="NCBI Taxonomy" id="649638"/>
    <lineage>
        <taxon>Bacteria</taxon>
        <taxon>Thermotogati</taxon>
        <taxon>Deinococcota</taxon>
        <taxon>Deinococci</taxon>
        <taxon>Trueperales</taxon>
        <taxon>Trueperaceae</taxon>
        <taxon>Truepera</taxon>
    </lineage>
</organism>
<reference evidence="4 5" key="2">
    <citation type="journal article" date="2011" name="Stand. Genomic Sci.">
        <title>Complete genome sequence of Truepera radiovictrix type strain (RQ-24).</title>
        <authorList>
            <person name="Ivanova N."/>
            <person name="Rohde C."/>
            <person name="Munk C."/>
            <person name="Nolan M."/>
            <person name="Lucas S."/>
            <person name="Del Rio T.G."/>
            <person name="Tice H."/>
            <person name="Deshpande S."/>
            <person name="Cheng J.F."/>
            <person name="Tapia R."/>
            <person name="Han C."/>
            <person name="Goodwin L."/>
            <person name="Pitluck S."/>
            <person name="Liolios K."/>
            <person name="Mavromatis K."/>
            <person name="Mikhailova N."/>
            <person name="Pati A."/>
            <person name="Chen A."/>
            <person name="Palaniappan K."/>
            <person name="Land M."/>
            <person name="Hauser L."/>
            <person name="Chang Y.J."/>
            <person name="Jeffries C.D."/>
            <person name="Brambilla E."/>
            <person name="Rohde M."/>
            <person name="Goker M."/>
            <person name="Tindall B.J."/>
            <person name="Woyke T."/>
            <person name="Bristow J."/>
            <person name="Eisen J.A."/>
            <person name="Markowitz V."/>
            <person name="Hugenholtz P."/>
            <person name="Kyrpides N.C."/>
            <person name="Klenk H.P."/>
            <person name="Lapidus A."/>
        </authorList>
    </citation>
    <scope>NUCLEOTIDE SEQUENCE [LARGE SCALE GENOMIC DNA]</scope>
    <source>
        <strain evidence="5">DSM 17093 / CIP 108686 / LMG 22925 / RQ-24</strain>
    </source>
</reference>
<dbReference type="Pfam" id="PF06439">
    <property type="entry name" value="3keto-disac_hyd"/>
    <property type="match status" value="1"/>
</dbReference>
<evidence type="ECO:0000259" key="3">
    <source>
        <dbReference type="Pfam" id="PF06439"/>
    </source>
</evidence>
<dbReference type="Proteomes" id="UP000000379">
    <property type="component" value="Chromosome"/>
</dbReference>
<dbReference type="Gene3D" id="2.60.120.560">
    <property type="entry name" value="Exo-inulinase, domain 1"/>
    <property type="match status" value="1"/>
</dbReference>
<feature type="compositionally biased region" description="Pro residues" evidence="1">
    <location>
        <begin position="30"/>
        <end position="48"/>
    </location>
</feature>
<keyword evidence="5" id="KW-1185">Reference proteome</keyword>
<dbReference type="RefSeq" id="WP_013177113.1">
    <property type="nucleotide sequence ID" value="NC_014221.1"/>
</dbReference>
<dbReference type="InterPro" id="IPR010496">
    <property type="entry name" value="AL/BT2_dom"/>
</dbReference>
<feature type="domain" description="3-keto-alpha-glucoside-1,2-lyase/3-keto-2-hydroxy-glucal hydratase" evidence="3">
    <location>
        <begin position="67"/>
        <end position="284"/>
    </location>
</feature>
<reference evidence="5" key="1">
    <citation type="submission" date="2010-05" db="EMBL/GenBank/DDBJ databases">
        <title>The complete genome of Truepera radiovictris DSM 17093.</title>
        <authorList>
            <consortium name="US DOE Joint Genome Institute (JGI-PGF)"/>
            <person name="Lucas S."/>
            <person name="Copeland A."/>
            <person name="Lapidus A."/>
            <person name="Glavina del Rio T."/>
            <person name="Dalin E."/>
            <person name="Tice H."/>
            <person name="Bruce D."/>
            <person name="Goodwin L."/>
            <person name="Pitluck S."/>
            <person name="Kyrpides N."/>
            <person name="Mavromatis K."/>
            <person name="Ovchinnikova G."/>
            <person name="Munk A.C."/>
            <person name="Detter J.C."/>
            <person name="Han C."/>
            <person name="Tapia R."/>
            <person name="Land M."/>
            <person name="Hauser L."/>
            <person name="Markowitz V."/>
            <person name="Cheng J.-F."/>
            <person name="Hugenholtz P."/>
            <person name="Woyke T."/>
            <person name="Wu D."/>
            <person name="Tindall B."/>
            <person name="Pomrenke H.G."/>
            <person name="Brambilla E."/>
            <person name="Klenk H.-P."/>
            <person name="Eisen J.A."/>
        </authorList>
    </citation>
    <scope>NUCLEOTIDE SEQUENCE [LARGE SCALE GENOMIC DNA]</scope>
    <source>
        <strain evidence="5">DSM 17093 / CIP 108686 / LMG 22925 / RQ-24</strain>
    </source>
</reference>
<dbReference type="PROSITE" id="PS51257">
    <property type="entry name" value="PROKAR_LIPOPROTEIN"/>
    <property type="match status" value="1"/>
</dbReference>
<feature type="compositionally biased region" description="Acidic residues" evidence="1">
    <location>
        <begin position="50"/>
        <end position="59"/>
    </location>
</feature>
<feature type="signal peptide" evidence="2">
    <location>
        <begin position="1"/>
        <end position="21"/>
    </location>
</feature>
<protein>
    <recommendedName>
        <fullName evidence="3">3-keto-alpha-glucoside-1,2-lyase/3-keto-2-hydroxy-glucal hydratase domain-containing protein</fullName>
    </recommendedName>
</protein>
<dbReference type="STRING" id="649638.Trad_0597"/>
<dbReference type="GO" id="GO:0016787">
    <property type="term" value="F:hydrolase activity"/>
    <property type="evidence" value="ECO:0007669"/>
    <property type="project" value="InterPro"/>
</dbReference>
<proteinExistence type="predicted"/>
<feature type="region of interest" description="Disordered" evidence="1">
    <location>
        <begin position="25"/>
        <end position="63"/>
    </location>
</feature>